<dbReference type="InterPro" id="IPR017585">
    <property type="entry name" value="SAF_FlgA"/>
</dbReference>
<evidence type="ECO:0000256" key="6">
    <source>
        <dbReference type="ARBA" id="ARBA00025643"/>
    </source>
</evidence>
<feature type="domain" description="SAF" evidence="8">
    <location>
        <begin position="93"/>
        <end position="155"/>
    </location>
</feature>
<protein>
    <recommendedName>
        <fullName evidence="3 7">Flagella basal body P-ring formation protein FlgA</fullName>
    </recommendedName>
</protein>
<feature type="chain" id="PRO_5045006799" description="Flagella basal body P-ring formation protein FlgA" evidence="7">
    <location>
        <begin position="20"/>
        <end position="217"/>
    </location>
</feature>
<keyword evidence="5 7" id="KW-0574">Periplasm</keyword>
<dbReference type="EMBL" id="FMUT01000004">
    <property type="protein sequence ID" value="SCY43703.1"/>
    <property type="molecule type" value="Genomic_DNA"/>
</dbReference>
<comment type="subcellular location">
    <subcellularLocation>
        <location evidence="1 7">Periplasm</location>
    </subcellularLocation>
</comment>
<dbReference type="Gene3D" id="2.30.30.760">
    <property type="match status" value="1"/>
</dbReference>
<evidence type="ECO:0000259" key="8">
    <source>
        <dbReference type="SMART" id="SM00858"/>
    </source>
</evidence>
<keyword evidence="9" id="KW-0969">Cilium</keyword>
<keyword evidence="9" id="KW-0966">Cell projection</keyword>
<dbReference type="InterPro" id="IPR013974">
    <property type="entry name" value="SAF"/>
</dbReference>
<dbReference type="Gene3D" id="3.90.1210.10">
    <property type="entry name" value="Antifreeze-like/N-acetylneuraminic acid synthase C-terminal domain"/>
    <property type="match status" value="1"/>
</dbReference>
<dbReference type="Pfam" id="PF13144">
    <property type="entry name" value="ChapFlgA"/>
    <property type="match status" value="1"/>
</dbReference>
<dbReference type="Proteomes" id="UP000183031">
    <property type="component" value="Unassembled WGS sequence"/>
</dbReference>
<keyword evidence="10" id="KW-1185">Reference proteome</keyword>
<keyword evidence="9" id="KW-0282">Flagellum</keyword>
<dbReference type="SMART" id="SM00858">
    <property type="entry name" value="SAF"/>
    <property type="match status" value="1"/>
</dbReference>
<dbReference type="InterPro" id="IPR039246">
    <property type="entry name" value="Flagellar_FlgA"/>
</dbReference>
<comment type="similarity">
    <text evidence="2 7">Belongs to the FlgA family.</text>
</comment>
<evidence type="ECO:0000256" key="5">
    <source>
        <dbReference type="ARBA" id="ARBA00022764"/>
    </source>
</evidence>
<proteinExistence type="inferred from homology"/>
<comment type="function">
    <text evidence="6 7">Involved in the assembly process of the P-ring formation. It may associate with FlgF on the rod constituting a structure essential for the P-ring assembly or may act as a modulator protein for the P-ring assembly.</text>
</comment>
<keyword evidence="4 7" id="KW-0732">Signal</keyword>
<evidence type="ECO:0000256" key="3">
    <source>
        <dbReference type="ARBA" id="ARBA00014754"/>
    </source>
</evidence>
<accession>A0A1G5FWR4</accession>
<evidence type="ECO:0000256" key="1">
    <source>
        <dbReference type="ARBA" id="ARBA00004418"/>
    </source>
</evidence>
<evidence type="ECO:0000256" key="7">
    <source>
        <dbReference type="RuleBase" id="RU362063"/>
    </source>
</evidence>
<dbReference type="NCBIfam" id="TIGR03170">
    <property type="entry name" value="flgA_cterm"/>
    <property type="match status" value="1"/>
</dbReference>
<dbReference type="PANTHER" id="PTHR36307">
    <property type="entry name" value="FLAGELLA BASAL BODY P-RING FORMATION PROTEIN FLGA"/>
    <property type="match status" value="1"/>
</dbReference>
<dbReference type="PANTHER" id="PTHR36307:SF1">
    <property type="entry name" value="FLAGELLA BASAL BODY P-RING FORMATION PROTEIN FLGA"/>
    <property type="match status" value="1"/>
</dbReference>
<feature type="signal peptide" evidence="7">
    <location>
        <begin position="1"/>
        <end position="19"/>
    </location>
</feature>
<evidence type="ECO:0000313" key="9">
    <source>
        <dbReference type="EMBL" id="SCY43703.1"/>
    </source>
</evidence>
<gene>
    <name evidence="9" type="ORF">SAMN02927935_01457</name>
</gene>
<dbReference type="Pfam" id="PF17656">
    <property type="entry name" value="ChapFlgA_N"/>
    <property type="match status" value="1"/>
</dbReference>
<evidence type="ECO:0000256" key="2">
    <source>
        <dbReference type="ARBA" id="ARBA00010474"/>
    </source>
</evidence>
<dbReference type="InterPro" id="IPR041231">
    <property type="entry name" value="FlgA_N"/>
</dbReference>
<keyword evidence="7" id="KW-1005">Bacterial flagellum biogenesis</keyword>
<comment type="caution">
    <text evidence="9">The sequence shown here is derived from an EMBL/GenBank/DDBJ whole genome shotgun (WGS) entry which is preliminary data.</text>
</comment>
<reference evidence="9 10" key="1">
    <citation type="submission" date="2016-10" db="EMBL/GenBank/DDBJ databases">
        <authorList>
            <person name="Varghese N."/>
            <person name="Submissions S."/>
        </authorList>
    </citation>
    <scope>NUCLEOTIDE SEQUENCE [LARGE SCALE GENOMIC DNA]</scope>
    <source>
        <strain evidence="9 10">CGMCC 1.6853</strain>
    </source>
</reference>
<sequence length="217" mass="22928">MKGKMLLLIGLLCSLNARADDLATQIESFIQGKFSGEPVQVKVRVRTPPNQWPACELPQLSLSPNARIGGNVSISARCGQERRFIQTQVQVFGRYLVSARGISAGSRLTAADLALKEGRLDTLPPRALTEAGKALGAVSLRNISPGQPLTLAMLRRAWIIKAGQPVQVNAQGEGFSISGAGKAMNNAAAEDSVRVRMASGQIVSGVVGDDGAIRITL</sequence>
<evidence type="ECO:0000256" key="4">
    <source>
        <dbReference type="ARBA" id="ARBA00022729"/>
    </source>
</evidence>
<dbReference type="RefSeq" id="WP_033633637.1">
    <property type="nucleotide sequence ID" value="NZ_CBCSIN010000002.1"/>
</dbReference>
<dbReference type="CDD" id="cd11614">
    <property type="entry name" value="SAF_CpaB_FlgA_like"/>
    <property type="match status" value="1"/>
</dbReference>
<evidence type="ECO:0000313" key="10">
    <source>
        <dbReference type="Proteomes" id="UP000183031"/>
    </source>
</evidence>
<name>A0A1G5FWR4_9GAMM</name>
<organism evidence="9 10">
    <name type="scientific">Serratia nematodiphila</name>
    <dbReference type="NCBI Taxonomy" id="458197"/>
    <lineage>
        <taxon>Bacteria</taxon>
        <taxon>Pseudomonadati</taxon>
        <taxon>Pseudomonadota</taxon>
        <taxon>Gammaproteobacteria</taxon>
        <taxon>Enterobacterales</taxon>
        <taxon>Yersiniaceae</taxon>
        <taxon>Serratia</taxon>
    </lineage>
</organism>